<keyword evidence="8 13" id="KW-0496">Mitochondrion</keyword>
<dbReference type="PANTHER" id="PTHR45760">
    <property type="entry name" value="FI19922P1-RELATED"/>
    <property type="match status" value="1"/>
</dbReference>
<evidence type="ECO:0000313" key="15">
    <source>
        <dbReference type="Proteomes" id="UP001176941"/>
    </source>
</evidence>
<dbReference type="Pfam" id="PF00153">
    <property type="entry name" value="Mito_carr"/>
    <property type="match status" value="1"/>
</dbReference>
<dbReference type="InterPro" id="IPR018108">
    <property type="entry name" value="MCP_transmembrane"/>
</dbReference>
<reference evidence="14" key="1">
    <citation type="submission" date="2023-04" db="EMBL/GenBank/DDBJ databases">
        <authorList>
            <consortium name="ELIXIR-Norway"/>
        </authorList>
    </citation>
    <scope>NUCLEOTIDE SEQUENCE [LARGE SCALE GENOMIC DNA]</scope>
</reference>
<evidence type="ECO:0000256" key="2">
    <source>
        <dbReference type="ARBA" id="ARBA00006375"/>
    </source>
</evidence>
<keyword evidence="5 13" id="KW-0677">Repeat</keyword>
<dbReference type="InterPro" id="IPR045315">
    <property type="entry name" value="Mtm1-like"/>
</dbReference>
<keyword evidence="6 13" id="KW-0999">Mitochondrion inner membrane</keyword>
<keyword evidence="15" id="KW-1185">Reference proteome</keyword>
<dbReference type="PANTHER" id="PTHR45760:SF5">
    <property type="entry name" value="MITOCHONDRIAL GLUTATHIONE TRANSPORTER SLC25A40-RELATED"/>
    <property type="match status" value="1"/>
</dbReference>
<comment type="function">
    <text evidence="13">Mitochondrial transporter required for glutathione import into mitochondria. Glutathione, which plays key roles in oxidative metabolism, is produced exclusively in the cytosol and is imported in many organelles. Mitochondrial glutathione is required for the activity and stability of proteins containing iron-sulfur clusters, as well as erythropoiesis.</text>
</comment>
<evidence type="ECO:0000256" key="12">
    <source>
        <dbReference type="RuleBase" id="RU000488"/>
    </source>
</evidence>
<keyword evidence="4 11" id="KW-0812">Transmembrane</keyword>
<evidence type="ECO:0000256" key="9">
    <source>
        <dbReference type="ARBA" id="ARBA00023136"/>
    </source>
</evidence>
<proteinExistence type="inferred from homology"/>
<dbReference type="Gene3D" id="1.50.40.10">
    <property type="entry name" value="Mitochondrial carrier domain"/>
    <property type="match status" value="1"/>
</dbReference>
<evidence type="ECO:0000313" key="14">
    <source>
        <dbReference type="EMBL" id="CAI9160226.1"/>
    </source>
</evidence>
<name>A0ABN8YGF7_RANTA</name>
<evidence type="ECO:0000256" key="11">
    <source>
        <dbReference type="PROSITE-ProRule" id="PRU00282"/>
    </source>
</evidence>
<dbReference type="EMBL" id="OX459938">
    <property type="protein sequence ID" value="CAI9160226.1"/>
    <property type="molecule type" value="Genomic_DNA"/>
</dbReference>
<evidence type="ECO:0000256" key="8">
    <source>
        <dbReference type="ARBA" id="ARBA00023128"/>
    </source>
</evidence>
<gene>
    <name evidence="14" type="ORF">MRATA1EN1_LOCUS9188</name>
</gene>
<comment type="catalytic activity">
    <reaction evidence="10">
        <text>glutathione(in) = glutathione(out)</text>
        <dbReference type="Rhea" id="RHEA:74819"/>
        <dbReference type="ChEBI" id="CHEBI:57925"/>
    </reaction>
</comment>
<dbReference type="PROSITE" id="PS50920">
    <property type="entry name" value="SOLCAR"/>
    <property type="match status" value="1"/>
</dbReference>
<evidence type="ECO:0000256" key="10">
    <source>
        <dbReference type="ARBA" id="ARBA00036017"/>
    </source>
</evidence>
<evidence type="ECO:0000256" key="4">
    <source>
        <dbReference type="ARBA" id="ARBA00022692"/>
    </source>
</evidence>
<organism evidence="14 15">
    <name type="scientific">Rangifer tarandus platyrhynchus</name>
    <name type="common">Svalbard reindeer</name>
    <dbReference type="NCBI Taxonomy" id="3082113"/>
    <lineage>
        <taxon>Eukaryota</taxon>
        <taxon>Metazoa</taxon>
        <taxon>Chordata</taxon>
        <taxon>Craniata</taxon>
        <taxon>Vertebrata</taxon>
        <taxon>Euteleostomi</taxon>
        <taxon>Mammalia</taxon>
        <taxon>Eutheria</taxon>
        <taxon>Laurasiatheria</taxon>
        <taxon>Artiodactyla</taxon>
        <taxon>Ruminantia</taxon>
        <taxon>Pecora</taxon>
        <taxon>Cervidae</taxon>
        <taxon>Odocoileinae</taxon>
        <taxon>Rangifer</taxon>
    </lineage>
</organism>
<evidence type="ECO:0000256" key="5">
    <source>
        <dbReference type="ARBA" id="ARBA00022737"/>
    </source>
</evidence>
<evidence type="ECO:0000256" key="6">
    <source>
        <dbReference type="ARBA" id="ARBA00022792"/>
    </source>
</evidence>
<dbReference type="SUPFAM" id="SSF103506">
    <property type="entry name" value="Mitochondrial carrier"/>
    <property type="match status" value="1"/>
</dbReference>
<feature type="repeat" description="Solcar" evidence="11">
    <location>
        <begin position="5"/>
        <end position="86"/>
    </location>
</feature>
<keyword evidence="3 12" id="KW-0813">Transport</keyword>
<protein>
    <recommendedName>
        <fullName evidence="13">Mitochondrial glutathione transporter SLC25A39</fullName>
    </recommendedName>
    <alternativeName>
        <fullName evidence="13">Solute carrier family 25 member 39</fullName>
    </alternativeName>
</protein>
<keyword evidence="7" id="KW-1133">Transmembrane helix</keyword>
<dbReference type="Proteomes" id="UP001176941">
    <property type="component" value="Chromosome 2"/>
</dbReference>
<dbReference type="InterPro" id="IPR023395">
    <property type="entry name" value="MCP_dom_sf"/>
</dbReference>
<comment type="similarity">
    <text evidence="2 12">Belongs to the mitochondrial carrier (TC 2.A.29) family.</text>
</comment>
<keyword evidence="9 11" id="KW-0472">Membrane</keyword>
<evidence type="ECO:0000256" key="3">
    <source>
        <dbReference type="ARBA" id="ARBA00022448"/>
    </source>
</evidence>
<evidence type="ECO:0000256" key="7">
    <source>
        <dbReference type="ARBA" id="ARBA00022989"/>
    </source>
</evidence>
<accession>A0ABN8YGF7</accession>
<evidence type="ECO:0000256" key="1">
    <source>
        <dbReference type="ARBA" id="ARBA00004448"/>
    </source>
</evidence>
<comment type="subcellular location">
    <subcellularLocation>
        <location evidence="1 13">Mitochondrion inner membrane</location>
        <topology evidence="1 13">Multi-pass membrane protein</topology>
    </subcellularLocation>
</comment>
<sequence length="110" mass="12731">MKAAYQLLLESWPDVIGAVTVIRPLELIRTKMQSKKFSYEELHRFVSKKVSEDGWISLWRGWVPTILRDVPFSGLIPHLIKIAPACAVTISTYEFGKSFFQTQNAQRQQY</sequence>
<evidence type="ECO:0000256" key="13">
    <source>
        <dbReference type="RuleBase" id="RU369018"/>
    </source>
</evidence>